<evidence type="ECO:0000259" key="4">
    <source>
        <dbReference type="Pfam" id="PF04055"/>
    </source>
</evidence>
<dbReference type="SFLD" id="SFLDS00029">
    <property type="entry name" value="Radical_SAM"/>
    <property type="match status" value="1"/>
</dbReference>
<keyword evidence="3" id="KW-0411">Iron-sulfur</keyword>
<keyword evidence="1" id="KW-0479">Metal-binding</keyword>
<dbReference type="SFLD" id="SFLDG01084">
    <property type="entry name" value="Uncharacterised_Radical_SAM_Su"/>
    <property type="match status" value="1"/>
</dbReference>
<evidence type="ECO:0000256" key="2">
    <source>
        <dbReference type="ARBA" id="ARBA00023004"/>
    </source>
</evidence>
<dbReference type="GO" id="GO:0051536">
    <property type="term" value="F:iron-sulfur cluster binding"/>
    <property type="evidence" value="ECO:0007669"/>
    <property type="project" value="UniProtKB-KW"/>
</dbReference>
<dbReference type="EMBL" id="PFEL01000045">
    <property type="protein sequence ID" value="PJE69209.1"/>
    <property type="molecule type" value="Genomic_DNA"/>
</dbReference>
<dbReference type="AlphaFoldDB" id="A0A2M8L5U9"/>
<evidence type="ECO:0000256" key="3">
    <source>
        <dbReference type="ARBA" id="ARBA00023014"/>
    </source>
</evidence>
<reference evidence="6" key="1">
    <citation type="submission" date="2017-09" db="EMBL/GenBank/DDBJ databases">
        <title>Depth-based differentiation of microbial function through sediment-hosted aquifers and enrichment of novel symbionts in the deep terrestrial subsurface.</title>
        <authorList>
            <person name="Probst A.J."/>
            <person name="Ladd B."/>
            <person name="Jarett J.K."/>
            <person name="Geller-Mcgrath D.E."/>
            <person name="Sieber C.M.K."/>
            <person name="Emerson J.B."/>
            <person name="Anantharaman K."/>
            <person name="Thomas B.C."/>
            <person name="Malmstrom R."/>
            <person name="Stieglmeier M."/>
            <person name="Klingl A."/>
            <person name="Woyke T."/>
            <person name="Ryan C.M."/>
            <person name="Banfield J.F."/>
        </authorList>
    </citation>
    <scope>NUCLEOTIDE SEQUENCE [LARGE SCALE GENOMIC DNA]</scope>
</reference>
<comment type="caution">
    <text evidence="5">The sequence shown here is derived from an EMBL/GenBank/DDBJ whole genome shotgun (WGS) entry which is preliminary data.</text>
</comment>
<dbReference type="Gene3D" id="3.80.30.30">
    <property type="match status" value="1"/>
</dbReference>
<dbReference type="InterPro" id="IPR058240">
    <property type="entry name" value="rSAM_sf"/>
</dbReference>
<dbReference type="PANTHER" id="PTHR43432:SF3">
    <property type="entry name" value="SLR0285 PROTEIN"/>
    <property type="match status" value="1"/>
</dbReference>
<dbReference type="Proteomes" id="UP000229500">
    <property type="component" value="Unassembled WGS sequence"/>
</dbReference>
<evidence type="ECO:0000313" key="5">
    <source>
        <dbReference type="EMBL" id="PJE69209.1"/>
    </source>
</evidence>
<dbReference type="InterPro" id="IPR040086">
    <property type="entry name" value="MJ0683-like"/>
</dbReference>
<sequence length="270" mass="31217">MKVREVRCRSILSESKLPGCDYVINPYVGCSHGCVWCYARFMKRYTGHDNEEWGSFVDVKINAPEVLIKDIRRLKSKPTIFLSSVCDPYQPAEAKYKLTRQCLEILSQFSFPVAILTQSKLVSRDIDLFKKFKDLEVGLSFITMDEKATRIFQPMVASPQERVAALKKLHQADIKTYIHLGPILPHFADFEEIFKATYQYIDSAMGETLNTRGENWFNLIKVLSKHYPELLPEFQKSKFKDLNYLGQIGVNFEKVAKKYKIKVSGVYHHA</sequence>
<dbReference type="CDD" id="cd01335">
    <property type="entry name" value="Radical_SAM"/>
    <property type="match status" value="1"/>
</dbReference>
<dbReference type="InterPro" id="IPR007197">
    <property type="entry name" value="rSAM"/>
</dbReference>
<accession>A0A2M8L5U9</accession>
<dbReference type="GO" id="GO:0003824">
    <property type="term" value="F:catalytic activity"/>
    <property type="evidence" value="ECO:0007669"/>
    <property type="project" value="InterPro"/>
</dbReference>
<dbReference type="SUPFAM" id="SSF102114">
    <property type="entry name" value="Radical SAM enzymes"/>
    <property type="match status" value="1"/>
</dbReference>
<protein>
    <submittedName>
        <fullName evidence="5">Radical SAM protein</fullName>
    </submittedName>
</protein>
<evidence type="ECO:0000313" key="6">
    <source>
        <dbReference type="Proteomes" id="UP000229500"/>
    </source>
</evidence>
<proteinExistence type="predicted"/>
<dbReference type="Pfam" id="PF04055">
    <property type="entry name" value="Radical_SAM"/>
    <property type="match status" value="1"/>
</dbReference>
<dbReference type="GO" id="GO:0046872">
    <property type="term" value="F:metal ion binding"/>
    <property type="evidence" value="ECO:0007669"/>
    <property type="project" value="UniProtKB-KW"/>
</dbReference>
<keyword evidence="2" id="KW-0408">Iron</keyword>
<gene>
    <name evidence="5" type="ORF">COU96_00950</name>
</gene>
<feature type="domain" description="Radical SAM core" evidence="4">
    <location>
        <begin position="24"/>
        <end position="193"/>
    </location>
</feature>
<dbReference type="PANTHER" id="PTHR43432">
    <property type="entry name" value="SLR0285 PROTEIN"/>
    <property type="match status" value="1"/>
</dbReference>
<organism evidence="5 6">
    <name type="scientific">Candidatus Shapirobacteria bacterium CG10_big_fil_rev_8_21_14_0_10_38_14</name>
    <dbReference type="NCBI Taxonomy" id="1974483"/>
    <lineage>
        <taxon>Bacteria</taxon>
        <taxon>Candidatus Shapironibacteriota</taxon>
    </lineage>
</organism>
<evidence type="ECO:0000256" key="1">
    <source>
        <dbReference type="ARBA" id="ARBA00022723"/>
    </source>
</evidence>
<name>A0A2M8L5U9_9BACT</name>